<dbReference type="EMBL" id="JAMFLX010000001">
    <property type="protein sequence ID" value="MCL6268534.1"/>
    <property type="molecule type" value="Genomic_DNA"/>
</dbReference>
<gene>
    <name evidence="4" type="primary">dprA</name>
    <name evidence="4" type="ORF">M3P05_01025</name>
</gene>
<dbReference type="InterPro" id="IPR057666">
    <property type="entry name" value="DrpA_SLOG"/>
</dbReference>
<dbReference type="Gene3D" id="3.40.50.450">
    <property type="match status" value="1"/>
</dbReference>
<keyword evidence="5" id="KW-1185">Reference proteome</keyword>
<dbReference type="InterPro" id="IPR036388">
    <property type="entry name" value="WH-like_DNA-bd_sf"/>
</dbReference>
<sequence length="376" mass="40828">MCDEFNKRWRQLEPWLQLFHIPGLGTSRYQALLDHYSHPLEVLKAGFSRLRTIVPERVARAIQLSGQNSLTYMAMEKDKGWLGLSFDHHILSLEDGEYPELLKNIHDPPPLLYIKGNIETLKSKQLAVVGSRSPSLAAQQTAREICHDLAATGITITSGLARGIDGAAHQGALEACAQTIGVVACGVDIVYPVRHKKLAQQIQQQGALVSEFPLGTQPKAGHFPRRNRIISGLSSGVLVVEAAMASGSLVTARCALEQGREVFAMPGSVNNPSVKGCHALIRDGACLVENAEQVLEELSGVLVNHQTISAGSDVELYELPNCPNQQHILSLIGSEACHQDEIIARTGMDGRKVSELLFQLELDGFVKSVPGGVERC</sequence>
<dbReference type="InterPro" id="IPR041614">
    <property type="entry name" value="DprA_WH"/>
</dbReference>
<dbReference type="InterPro" id="IPR003488">
    <property type="entry name" value="DprA"/>
</dbReference>
<feature type="domain" description="Smf/DprA SLOG" evidence="2">
    <location>
        <begin position="90"/>
        <end position="298"/>
    </location>
</feature>
<evidence type="ECO:0000256" key="1">
    <source>
        <dbReference type="ARBA" id="ARBA00006525"/>
    </source>
</evidence>
<dbReference type="SUPFAM" id="SSF102405">
    <property type="entry name" value="MCP/YpsA-like"/>
    <property type="match status" value="1"/>
</dbReference>
<reference evidence="4 5" key="1">
    <citation type="submission" date="2022-05" db="EMBL/GenBank/DDBJ databases">
        <authorList>
            <person name="Park J.-S."/>
        </authorList>
    </citation>
    <scope>NUCLEOTIDE SEQUENCE [LARGE SCALE GENOMIC DNA]</scope>
    <source>
        <strain evidence="4 5">2012CJ34-2</strain>
    </source>
</reference>
<comment type="caution">
    <text evidence="4">The sequence shown here is derived from an EMBL/GenBank/DDBJ whole genome shotgun (WGS) entry which is preliminary data.</text>
</comment>
<dbReference type="NCBIfam" id="TIGR00732">
    <property type="entry name" value="dprA"/>
    <property type="match status" value="1"/>
</dbReference>
<dbReference type="RefSeq" id="WP_249697367.1">
    <property type="nucleotide sequence ID" value="NZ_JAMFLX010000001.1"/>
</dbReference>
<dbReference type="Pfam" id="PF02481">
    <property type="entry name" value="DNA_processg_A"/>
    <property type="match status" value="1"/>
</dbReference>
<evidence type="ECO:0000259" key="2">
    <source>
        <dbReference type="Pfam" id="PF02481"/>
    </source>
</evidence>
<evidence type="ECO:0000259" key="3">
    <source>
        <dbReference type="Pfam" id="PF17782"/>
    </source>
</evidence>
<accession>A0ABT0PAX6</accession>
<organism evidence="4 5">
    <name type="scientific">Parendozoicomonas callyspongiae</name>
    <dbReference type="NCBI Taxonomy" id="2942213"/>
    <lineage>
        <taxon>Bacteria</taxon>
        <taxon>Pseudomonadati</taxon>
        <taxon>Pseudomonadota</taxon>
        <taxon>Gammaproteobacteria</taxon>
        <taxon>Oceanospirillales</taxon>
        <taxon>Endozoicomonadaceae</taxon>
        <taxon>Parendozoicomonas</taxon>
    </lineage>
</organism>
<dbReference type="PANTHER" id="PTHR43022:SF1">
    <property type="entry name" value="PROTEIN SMF"/>
    <property type="match status" value="1"/>
</dbReference>
<protein>
    <submittedName>
        <fullName evidence="4">DNA-processing protein DprA</fullName>
    </submittedName>
</protein>
<proteinExistence type="inferred from homology"/>
<dbReference type="Gene3D" id="1.10.10.10">
    <property type="entry name" value="Winged helix-like DNA-binding domain superfamily/Winged helix DNA-binding domain"/>
    <property type="match status" value="1"/>
</dbReference>
<dbReference type="PANTHER" id="PTHR43022">
    <property type="entry name" value="PROTEIN SMF"/>
    <property type="match status" value="1"/>
</dbReference>
<dbReference type="InterPro" id="IPR010994">
    <property type="entry name" value="RuvA_2-like"/>
</dbReference>
<feature type="domain" description="DprA winged helix" evidence="3">
    <location>
        <begin position="324"/>
        <end position="372"/>
    </location>
</feature>
<dbReference type="SUPFAM" id="SSF47781">
    <property type="entry name" value="RuvA domain 2-like"/>
    <property type="match status" value="1"/>
</dbReference>
<dbReference type="Pfam" id="PF17782">
    <property type="entry name" value="WHD_DprA"/>
    <property type="match status" value="1"/>
</dbReference>
<dbReference type="Proteomes" id="UP001203338">
    <property type="component" value="Unassembled WGS sequence"/>
</dbReference>
<name>A0ABT0PAX6_9GAMM</name>
<comment type="similarity">
    <text evidence="1">Belongs to the DprA/Smf family.</text>
</comment>
<evidence type="ECO:0000313" key="4">
    <source>
        <dbReference type="EMBL" id="MCL6268534.1"/>
    </source>
</evidence>
<evidence type="ECO:0000313" key="5">
    <source>
        <dbReference type="Proteomes" id="UP001203338"/>
    </source>
</evidence>